<keyword evidence="5 7" id="KW-0238">DNA-binding</keyword>
<dbReference type="PANTHER" id="PTHR13029">
    <property type="match status" value="1"/>
</dbReference>
<dbReference type="GO" id="GO:0045893">
    <property type="term" value="P:positive regulation of DNA-templated transcription"/>
    <property type="evidence" value="ECO:0007669"/>
    <property type="project" value="TreeGrafter"/>
</dbReference>
<feature type="compositionally biased region" description="Pro residues" evidence="8">
    <location>
        <begin position="320"/>
        <end position="329"/>
    </location>
</feature>
<dbReference type="InterPro" id="IPR030392">
    <property type="entry name" value="S74_ICA"/>
</dbReference>
<feature type="region of interest" description="Disordered" evidence="8">
    <location>
        <begin position="282"/>
        <end position="384"/>
    </location>
</feature>
<evidence type="ECO:0000256" key="5">
    <source>
        <dbReference type="ARBA" id="ARBA00023125"/>
    </source>
</evidence>
<dbReference type="InterPro" id="IPR025719">
    <property type="entry name" value="MYRF_C2"/>
</dbReference>
<evidence type="ECO:0000256" key="7">
    <source>
        <dbReference type="PROSITE-ProRule" id="PRU00850"/>
    </source>
</evidence>
<feature type="region of interest" description="Disordered" evidence="8">
    <location>
        <begin position="760"/>
        <end position="785"/>
    </location>
</feature>
<dbReference type="GO" id="GO:0005634">
    <property type="term" value="C:nucleus"/>
    <property type="evidence" value="ECO:0007669"/>
    <property type="project" value="TreeGrafter"/>
</dbReference>
<evidence type="ECO:0000256" key="1">
    <source>
        <dbReference type="ARBA" id="ARBA00004167"/>
    </source>
</evidence>
<dbReference type="AlphaFoldDB" id="A0AAW0NJN8"/>
<comment type="subcellular location">
    <subcellularLocation>
        <location evidence="1">Membrane</location>
        <topology evidence="1">Single-pass membrane protein</topology>
    </subcellularLocation>
</comment>
<dbReference type="Pfam" id="PF13888">
    <property type="entry name" value="MRF_C2"/>
    <property type="match status" value="1"/>
</dbReference>
<reference evidence="13" key="1">
    <citation type="submission" date="2024-04" db="EMBL/GenBank/DDBJ databases">
        <title>Salinicola lusitanus LLJ914,a marine bacterium isolated from the Okinawa Trough.</title>
        <authorList>
            <person name="Li J."/>
        </authorList>
    </citation>
    <scope>NUCLEOTIDE SEQUENCE [LARGE SCALE GENOMIC DNA]</scope>
</reference>
<evidence type="ECO:0000259" key="11">
    <source>
        <dbReference type="PROSITE" id="PS51688"/>
    </source>
</evidence>
<dbReference type="SUPFAM" id="SSF49417">
    <property type="entry name" value="p53-like transcription factors"/>
    <property type="match status" value="1"/>
</dbReference>
<dbReference type="InterPro" id="IPR026932">
    <property type="entry name" value="MYRF_ICA"/>
</dbReference>
<keyword evidence="3 9" id="KW-0812">Transmembrane</keyword>
<dbReference type="Proteomes" id="UP001460270">
    <property type="component" value="Unassembled WGS sequence"/>
</dbReference>
<evidence type="ECO:0000256" key="9">
    <source>
        <dbReference type="SAM" id="Phobius"/>
    </source>
</evidence>
<dbReference type="GO" id="GO:0003700">
    <property type="term" value="F:DNA-binding transcription factor activity"/>
    <property type="evidence" value="ECO:0007669"/>
    <property type="project" value="UniProtKB-UniRule"/>
</dbReference>
<dbReference type="InterPro" id="IPR051577">
    <property type="entry name" value="MRF-like"/>
</dbReference>
<organism evidence="12 13">
    <name type="scientific">Mugilogobius chulae</name>
    <name type="common">yellowstripe goby</name>
    <dbReference type="NCBI Taxonomy" id="88201"/>
    <lineage>
        <taxon>Eukaryota</taxon>
        <taxon>Metazoa</taxon>
        <taxon>Chordata</taxon>
        <taxon>Craniata</taxon>
        <taxon>Vertebrata</taxon>
        <taxon>Euteleostomi</taxon>
        <taxon>Actinopterygii</taxon>
        <taxon>Neopterygii</taxon>
        <taxon>Teleostei</taxon>
        <taxon>Neoteleostei</taxon>
        <taxon>Acanthomorphata</taxon>
        <taxon>Gobiaria</taxon>
        <taxon>Gobiiformes</taxon>
        <taxon>Gobioidei</taxon>
        <taxon>Gobiidae</taxon>
        <taxon>Gobionellinae</taxon>
        <taxon>Mugilogobius</taxon>
    </lineage>
</organism>
<gene>
    <name evidence="12" type="ORF">WMY93_022098</name>
</gene>
<feature type="compositionally biased region" description="Low complexity" evidence="8">
    <location>
        <begin position="345"/>
        <end position="357"/>
    </location>
</feature>
<feature type="compositionally biased region" description="Low complexity" evidence="8">
    <location>
        <begin position="764"/>
        <end position="780"/>
    </location>
</feature>
<keyword evidence="4 9" id="KW-1133">Transmembrane helix</keyword>
<evidence type="ECO:0000259" key="10">
    <source>
        <dbReference type="PROSITE" id="PS51517"/>
    </source>
</evidence>
<evidence type="ECO:0000256" key="8">
    <source>
        <dbReference type="SAM" id="MobiDB-lite"/>
    </source>
</evidence>
<dbReference type="GO" id="GO:0005789">
    <property type="term" value="C:endoplasmic reticulum membrane"/>
    <property type="evidence" value="ECO:0007669"/>
    <property type="project" value="TreeGrafter"/>
</dbReference>
<keyword evidence="13" id="KW-1185">Reference proteome</keyword>
<dbReference type="Pfam" id="PF13887">
    <property type="entry name" value="MYRF_ICA"/>
    <property type="match status" value="1"/>
</dbReference>
<protein>
    <recommendedName>
        <fullName evidence="14">Myelin regulatory factor-like protein</fullName>
    </recommendedName>
</protein>
<comment type="caution">
    <text evidence="12">The sequence shown here is derived from an EMBL/GenBank/DDBJ whole genome shotgun (WGS) entry which is preliminary data.</text>
</comment>
<dbReference type="PROSITE" id="PS51688">
    <property type="entry name" value="ICA"/>
    <property type="match status" value="1"/>
</dbReference>
<dbReference type="GO" id="GO:0043565">
    <property type="term" value="F:sequence-specific DNA binding"/>
    <property type="evidence" value="ECO:0007669"/>
    <property type="project" value="TreeGrafter"/>
</dbReference>
<evidence type="ECO:0000313" key="13">
    <source>
        <dbReference type="Proteomes" id="UP001460270"/>
    </source>
</evidence>
<evidence type="ECO:0000256" key="6">
    <source>
        <dbReference type="ARBA" id="ARBA00023136"/>
    </source>
</evidence>
<name>A0AAW0NJN8_9GOBI</name>
<feature type="transmembrane region" description="Helical" evidence="9">
    <location>
        <begin position="800"/>
        <end position="825"/>
    </location>
</feature>
<evidence type="ECO:0000256" key="3">
    <source>
        <dbReference type="ARBA" id="ARBA00022692"/>
    </source>
</evidence>
<dbReference type="InterPro" id="IPR037141">
    <property type="entry name" value="NDT80_DNA-bd_dom_sf"/>
</dbReference>
<feature type="domain" description="Peptidase S74" evidence="11">
    <location>
        <begin position="627"/>
        <end position="739"/>
    </location>
</feature>
<dbReference type="Pfam" id="PF05224">
    <property type="entry name" value="NDT80_PhoG"/>
    <property type="match status" value="1"/>
</dbReference>
<accession>A0AAW0NJN8</accession>
<dbReference type="PANTHER" id="PTHR13029:SF17">
    <property type="entry name" value="MYELIN REGULATORY FACTOR-LIKE PROTEIN"/>
    <property type="match status" value="1"/>
</dbReference>
<comment type="similarity">
    <text evidence="2">Belongs to the MRF family.</text>
</comment>
<evidence type="ECO:0000256" key="2">
    <source>
        <dbReference type="ARBA" id="ARBA00008221"/>
    </source>
</evidence>
<feature type="region of interest" description="Disordered" evidence="8">
    <location>
        <begin position="109"/>
        <end position="133"/>
    </location>
</feature>
<feature type="compositionally biased region" description="Basic and acidic residues" evidence="8">
    <location>
        <begin position="123"/>
        <end position="133"/>
    </location>
</feature>
<dbReference type="Gene3D" id="2.60.40.1390">
    <property type="entry name" value="NDT80 DNA-binding domain"/>
    <property type="match status" value="2"/>
</dbReference>
<dbReference type="GO" id="GO:0016540">
    <property type="term" value="P:protein autoprocessing"/>
    <property type="evidence" value="ECO:0007669"/>
    <property type="project" value="InterPro"/>
</dbReference>
<dbReference type="InterPro" id="IPR024061">
    <property type="entry name" value="NDT80_DNA-bd_dom"/>
</dbReference>
<feature type="domain" description="NDT80" evidence="10">
    <location>
        <begin position="290"/>
        <end position="581"/>
    </location>
</feature>
<dbReference type="Pfam" id="PF13884">
    <property type="entry name" value="Peptidase_S74"/>
    <property type="match status" value="1"/>
</dbReference>
<dbReference type="PROSITE" id="PS51517">
    <property type="entry name" value="NDT80"/>
    <property type="match status" value="1"/>
</dbReference>
<dbReference type="EMBL" id="JBBPFD010000015">
    <property type="protein sequence ID" value="KAK7896773.1"/>
    <property type="molecule type" value="Genomic_DNA"/>
</dbReference>
<evidence type="ECO:0000313" key="12">
    <source>
        <dbReference type="EMBL" id="KAK7896773.1"/>
    </source>
</evidence>
<keyword evidence="6 9" id="KW-0472">Membrane</keyword>
<evidence type="ECO:0000256" key="4">
    <source>
        <dbReference type="ARBA" id="ARBA00022989"/>
    </source>
</evidence>
<feature type="DNA-binding region" description="NDT80" evidence="7">
    <location>
        <begin position="290"/>
        <end position="581"/>
    </location>
</feature>
<evidence type="ECO:0008006" key="14">
    <source>
        <dbReference type="Google" id="ProtNLM"/>
    </source>
</evidence>
<sequence length="1064" mass="118903">MLYLQVRREHADVAWRLLESQVRAVHPVQQSVHLAPTAAGTARSPGPAVLLTPELSVKELTSKPSVEPVFSLTVAGHRASVASTSTQHRIASFNKAHLKKTTMSKLNLELTPSSPHKHSSNSSKERVKGGADGREQQIGLTAGVCDQHTDLSDWPFQLLRSHLDMFHPQEQSLQMGSMEPPRHDVVGETEALHQFFSGQDVTGVLESSDAVDTSVLEQYLSADMCPNNFSLPESPPDSECLFTPSYWSNQQMAASSSRQFKSPSVSTCELLTHEQLRNMGLTNINIKPGTPPAPKHHHTHPSPGQMHSLPPESCLRGYAPPTPPSPPPCSQHHASSPLQEPCLYSQTSTSTSQHSCSPESRKRRRTECEEASGPKMPHEGNTAGLNTGSLKWDQHFPGQWSTLLDSSYQSLLVTSGYHVEADKGFTFSPADDVFICQKKNHFQVTVHIGVTGEPHYVLTASGPQQVRHFEVRVFGIKLEDSSHHVLIEQSQSDRSKKPFHPVRVSLPSRKMTKVTLGRLHFSETTANNIRKKGKPNPDQRYFQLVVGLYAAVKEETFLLAALGSERIIVRASNPGQFETEGDTVWQRGLVQDSVACHGRVGINTDSPDEALVVCGNAKVMGSVMQPSDQRAKHNIQEVDSEQQLKRITQMRIVEFDYKPEFAASMGIDQPHQTGTKRWCNSSEVKELLPTAVREVGDVTCSDGEKIDKFLMVDKEQIFIENIGAVQQLSKLTNNLETRIQDLEVWNQRLNKLKSLTGSLRSNRKNSSVSTTQTNVVSSKNPKTKKDVKSHKYSHCLQSRLFQFSLFTLLATLAFCMISITALYLVTLDSDSSHSQSNSSLVPPLSTVLSSTVQTTTPPESWPPDVSFCDILYCDHVYCCPSQPEGSTDLNMTLEQRWKEQDNITSRRMQHFYNQLKSARDWTNTTIQIIMVKENQQIIDSKYCLRDECGPSRFVYRVPVSQFVPGNMRITLLMNSTELLVVHLCNFDESSDCSTRLDLKTVTGSTYPSNTQGKHEWPLHVARLYHSSYHFRSSVAGQADCSTDHHYAGVLFTDYIFHFYRRCTD</sequence>
<dbReference type="InterPro" id="IPR008967">
    <property type="entry name" value="p53-like_TF_DNA-bd_sf"/>
</dbReference>
<proteinExistence type="inferred from homology"/>